<dbReference type="EMBL" id="BARW01003566">
    <property type="protein sequence ID" value="GAI68590.1"/>
    <property type="molecule type" value="Genomic_DNA"/>
</dbReference>
<sequence>MVIHMIPPISKGGFPPNQPQEKAPWRLSHSVARLARGHSSKAAFRTRMPPSTGNQA</sequence>
<organism evidence="2">
    <name type="scientific">marine sediment metagenome</name>
    <dbReference type="NCBI Taxonomy" id="412755"/>
    <lineage>
        <taxon>unclassified sequences</taxon>
        <taxon>metagenomes</taxon>
        <taxon>ecological metagenomes</taxon>
    </lineage>
</organism>
<feature type="region of interest" description="Disordered" evidence="1">
    <location>
        <begin position="1"/>
        <end position="23"/>
    </location>
</feature>
<dbReference type="AlphaFoldDB" id="X1RZG6"/>
<proteinExistence type="predicted"/>
<comment type="caution">
    <text evidence="2">The sequence shown here is derived from an EMBL/GenBank/DDBJ whole genome shotgun (WGS) entry which is preliminary data.</text>
</comment>
<feature type="region of interest" description="Disordered" evidence="1">
    <location>
        <begin position="37"/>
        <end position="56"/>
    </location>
</feature>
<accession>X1RZG6</accession>
<evidence type="ECO:0000256" key="1">
    <source>
        <dbReference type="SAM" id="MobiDB-lite"/>
    </source>
</evidence>
<gene>
    <name evidence="2" type="ORF">S12H4_08996</name>
</gene>
<name>X1RZG6_9ZZZZ</name>
<reference evidence="2" key="1">
    <citation type="journal article" date="2014" name="Front. Microbiol.">
        <title>High frequency of phylogenetically diverse reductive dehalogenase-homologous genes in deep subseafloor sedimentary metagenomes.</title>
        <authorList>
            <person name="Kawai M."/>
            <person name="Futagami T."/>
            <person name="Toyoda A."/>
            <person name="Takaki Y."/>
            <person name="Nishi S."/>
            <person name="Hori S."/>
            <person name="Arai W."/>
            <person name="Tsubouchi T."/>
            <person name="Morono Y."/>
            <person name="Uchiyama I."/>
            <person name="Ito T."/>
            <person name="Fujiyama A."/>
            <person name="Inagaki F."/>
            <person name="Takami H."/>
        </authorList>
    </citation>
    <scope>NUCLEOTIDE SEQUENCE</scope>
    <source>
        <strain evidence="2">Expedition CK06-06</strain>
    </source>
</reference>
<protein>
    <submittedName>
        <fullName evidence="2">Uncharacterized protein</fullName>
    </submittedName>
</protein>
<evidence type="ECO:0000313" key="2">
    <source>
        <dbReference type="EMBL" id="GAI68590.1"/>
    </source>
</evidence>